<dbReference type="PRINTS" id="PR00405">
    <property type="entry name" value="REVINTRACTNG"/>
</dbReference>
<keyword evidence="2" id="KW-0479">Metal-binding</keyword>
<feature type="coiled-coil region" evidence="6">
    <location>
        <begin position="221"/>
        <end position="284"/>
    </location>
</feature>
<dbReference type="Proteomes" id="UP000276133">
    <property type="component" value="Unassembled WGS sequence"/>
</dbReference>
<protein>
    <submittedName>
        <fullName evidence="9">ADP-ribosylation factor GTPase-activating 2-like isoform X2</fullName>
    </submittedName>
</protein>
<dbReference type="FunFam" id="1.10.220.150:FF:000004">
    <property type="entry name" value="Putative ADP-ribosylation factor GTPase-activating protein 2"/>
    <property type="match status" value="1"/>
</dbReference>
<dbReference type="InterPro" id="IPR037278">
    <property type="entry name" value="ARFGAP/RecO"/>
</dbReference>
<dbReference type="GO" id="GO:0005096">
    <property type="term" value="F:GTPase activator activity"/>
    <property type="evidence" value="ECO:0007669"/>
    <property type="project" value="UniProtKB-KW"/>
</dbReference>
<feature type="compositionally biased region" description="Polar residues" evidence="7">
    <location>
        <begin position="194"/>
        <end position="207"/>
    </location>
</feature>
<dbReference type="GO" id="GO:0048205">
    <property type="term" value="P:COPI coating of Golgi vesicle"/>
    <property type="evidence" value="ECO:0007669"/>
    <property type="project" value="TreeGrafter"/>
</dbReference>
<evidence type="ECO:0000313" key="9">
    <source>
        <dbReference type="EMBL" id="RNA23416.1"/>
    </source>
</evidence>
<evidence type="ECO:0000256" key="6">
    <source>
        <dbReference type="SAM" id="Coils"/>
    </source>
</evidence>
<evidence type="ECO:0000313" key="10">
    <source>
        <dbReference type="Proteomes" id="UP000276133"/>
    </source>
</evidence>
<dbReference type="Gene3D" id="1.10.220.150">
    <property type="entry name" value="Arf GTPase activating protein"/>
    <property type="match status" value="1"/>
</dbReference>
<dbReference type="GO" id="GO:0000139">
    <property type="term" value="C:Golgi membrane"/>
    <property type="evidence" value="ECO:0007669"/>
    <property type="project" value="GOC"/>
</dbReference>
<evidence type="ECO:0000256" key="2">
    <source>
        <dbReference type="ARBA" id="ARBA00022723"/>
    </source>
</evidence>
<evidence type="ECO:0000259" key="8">
    <source>
        <dbReference type="PROSITE" id="PS50115"/>
    </source>
</evidence>
<gene>
    <name evidence="9" type="ORF">BpHYR1_052836</name>
</gene>
<dbReference type="PROSITE" id="PS50115">
    <property type="entry name" value="ARFGAP"/>
    <property type="match status" value="1"/>
</dbReference>
<dbReference type="AlphaFoldDB" id="A0A3M7RIJ5"/>
<reference evidence="9 10" key="1">
    <citation type="journal article" date="2018" name="Sci. Rep.">
        <title>Genomic signatures of local adaptation to the degree of environmental predictability in rotifers.</title>
        <authorList>
            <person name="Franch-Gras L."/>
            <person name="Hahn C."/>
            <person name="Garcia-Roger E.M."/>
            <person name="Carmona M.J."/>
            <person name="Serra M."/>
            <person name="Gomez A."/>
        </authorList>
    </citation>
    <scope>NUCLEOTIDE SEQUENCE [LARGE SCALE GENOMIC DNA]</scope>
    <source>
        <strain evidence="9">HYR1</strain>
    </source>
</reference>
<dbReference type="InterPro" id="IPR038508">
    <property type="entry name" value="ArfGAP_dom_sf"/>
</dbReference>
<keyword evidence="4" id="KW-0862">Zinc</keyword>
<evidence type="ECO:0000256" key="3">
    <source>
        <dbReference type="ARBA" id="ARBA00022771"/>
    </source>
</evidence>
<dbReference type="OrthoDB" id="983479at2759"/>
<dbReference type="GO" id="GO:0008270">
    <property type="term" value="F:zinc ion binding"/>
    <property type="evidence" value="ECO:0007669"/>
    <property type="project" value="UniProtKB-KW"/>
</dbReference>
<dbReference type="SUPFAM" id="SSF57863">
    <property type="entry name" value="ArfGap/RecO-like zinc finger"/>
    <property type="match status" value="1"/>
</dbReference>
<keyword evidence="3 5" id="KW-0863">Zinc-finger</keyword>
<evidence type="ECO:0000256" key="7">
    <source>
        <dbReference type="SAM" id="MobiDB-lite"/>
    </source>
</evidence>
<dbReference type="STRING" id="10195.A0A3M7RIJ5"/>
<dbReference type="PANTHER" id="PTHR45686:SF4">
    <property type="entry name" value="ADP-RIBOSYLATION FACTOR GTPASE ACTIVATING PROTEIN 3, ISOFORM H"/>
    <property type="match status" value="1"/>
</dbReference>
<dbReference type="SMART" id="SM00105">
    <property type="entry name" value="ArfGap"/>
    <property type="match status" value="1"/>
</dbReference>
<evidence type="ECO:0000256" key="1">
    <source>
        <dbReference type="ARBA" id="ARBA00022468"/>
    </source>
</evidence>
<dbReference type="EMBL" id="REGN01003291">
    <property type="protein sequence ID" value="RNA23416.1"/>
    <property type="molecule type" value="Genomic_DNA"/>
</dbReference>
<feature type="region of interest" description="Disordered" evidence="7">
    <location>
        <begin position="194"/>
        <end position="219"/>
    </location>
</feature>
<dbReference type="CDD" id="cd08831">
    <property type="entry name" value="ArfGap_ArfGap2_3_like"/>
    <property type="match status" value="1"/>
</dbReference>
<dbReference type="PANTHER" id="PTHR45686">
    <property type="entry name" value="ADP-RIBOSYLATION FACTOR GTPASE ACTIVATING PROTEIN 3, ISOFORM H-RELATED"/>
    <property type="match status" value="1"/>
</dbReference>
<name>A0A3M7RIJ5_BRAPC</name>
<comment type="caution">
    <text evidence="9">The sequence shown here is derived from an EMBL/GenBank/DDBJ whole genome shotgun (WGS) entry which is preliminary data.</text>
</comment>
<evidence type="ECO:0000256" key="5">
    <source>
        <dbReference type="PROSITE-ProRule" id="PRU00288"/>
    </source>
</evidence>
<keyword evidence="1" id="KW-0343">GTPase activation</keyword>
<feature type="domain" description="Arf-GAP" evidence="8">
    <location>
        <begin position="12"/>
        <end position="128"/>
    </location>
</feature>
<sequence length="513" mass="56911">MSSQEPTKNDVDTILKRVRSLASNKCCFDCGTKNPTWSSITYGILICIDCSATHRSLGVHVSFVKSTQLDVNWTWLQLRSMQVGGNANALAFFEQHNCTTKDSQQKYNSRAAQMYREKLHQLALKTQRTYGTKQMIDDGAAHPAPQAKSETDFFNDAVLVENTIKPVSLNPIKEPVIEDKSHEGPNVAPLISAESVQPSSQVKSSIMQKKPMQTKKKGLGAQKVNTDFKEIEKAISEQERLKEVEKQQVIKNKEEQEKTLEKQMASMKLAYNNLDKQREKAEEKCKSDPKKSENLERLGMAAGARGTGISHSAVSDMQIIQQDDVSAQSKKSSFFDDFEGGFSSKSSGFNSRETELDDMFRGFGQTTKSDWVVVDKFADETSNRTSSILTLDGDFKKASYSDFSSKTSSMSSSNGDASKRFANAKAISSEQYFGKNQMSESDINQGRLNRFQGSSAISSDDFFGDGQAKPKPNYNSTEIGFMKQDFKEGVTKVAGKLSNMASNVMSSLQIVKD</sequence>
<proteinExistence type="predicted"/>
<organism evidence="9 10">
    <name type="scientific">Brachionus plicatilis</name>
    <name type="common">Marine rotifer</name>
    <name type="synonym">Brachionus muelleri</name>
    <dbReference type="NCBI Taxonomy" id="10195"/>
    <lineage>
        <taxon>Eukaryota</taxon>
        <taxon>Metazoa</taxon>
        <taxon>Spiralia</taxon>
        <taxon>Gnathifera</taxon>
        <taxon>Rotifera</taxon>
        <taxon>Eurotatoria</taxon>
        <taxon>Monogononta</taxon>
        <taxon>Pseudotrocha</taxon>
        <taxon>Ploima</taxon>
        <taxon>Brachionidae</taxon>
        <taxon>Brachionus</taxon>
    </lineage>
</organism>
<evidence type="ECO:0000256" key="4">
    <source>
        <dbReference type="ARBA" id="ARBA00022833"/>
    </source>
</evidence>
<keyword evidence="10" id="KW-1185">Reference proteome</keyword>
<accession>A0A3M7RIJ5</accession>
<keyword evidence="6" id="KW-0175">Coiled coil</keyword>
<dbReference type="Pfam" id="PF01412">
    <property type="entry name" value="ArfGap"/>
    <property type="match status" value="1"/>
</dbReference>
<dbReference type="InterPro" id="IPR001164">
    <property type="entry name" value="ArfGAP_dom"/>
</dbReference>